<dbReference type="InterPro" id="IPR021139">
    <property type="entry name" value="NYN"/>
</dbReference>
<dbReference type="GO" id="GO:0004540">
    <property type="term" value="F:RNA nuclease activity"/>
    <property type="evidence" value="ECO:0007669"/>
    <property type="project" value="InterPro"/>
</dbReference>
<proteinExistence type="predicted"/>
<sequence>MKKIKSSLRAGIFLDLNNISKEIQKKCQNCIIDYLKLKKRMALNYTLKGAYAFIGVSNPIKPKNAKFIKYLDEIAGFIPMQSPLASKRDGTLKQEETDMFMSEYIDSWAKDFDVIIIGSGDVHYLILVKMLLSMYKIVVVWSWKNGLSGSIRKTVGDDYIYYIDDIWEDIRKEKHNR</sequence>
<evidence type="ECO:0000313" key="2">
    <source>
        <dbReference type="EMBL" id="KKL76246.1"/>
    </source>
</evidence>
<dbReference type="EMBL" id="LAZR01024107">
    <property type="protein sequence ID" value="KKL76246.1"/>
    <property type="molecule type" value="Genomic_DNA"/>
</dbReference>
<comment type="caution">
    <text evidence="2">The sequence shown here is derived from an EMBL/GenBank/DDBJ whole genome shotgun (WGS) entry which is preliminary data.</text>
</comment>
<dbReference type="PANTHER" id="PTHR35458">
    <property type="entry name" value="SLR0755 PROTEIN"/>
    <property type="match status" value="1"/>
</dbReference>
<protein>
    <recommendedName>
        <fullName evidence="1">NYN domain-containing protein</fullName>
    </recommendedName>
</protein>
<reference evidence="2" key="1">
    <citation type="journal article" date="2015" name="Nature">
        <title>Complex archaea that bridge the gap between prokaryotes and eukaryotes.</title>
        <authorList>
            <person name="Spang A."/>
            <person name="Saw J.H."/>
            <person name="Jorgensen S.L."/>
            <person name="Zaremba-Niedzwiedzka K."/>
            <person name="Martijn J."/>
            <person name="Lind A.E."/>
            <person name="van Eijk R."/>
            <person name="Schleper C."/>
            <person name="Guy L."/>
            <person name="Ettema T.J."/>
        </authorList>
    </citation>
    <scope>NUCLEOTIDE SEQUENCE</scope>
</reference>
<evidence type="ECO:0000259" key="1">
    <source>
        <dbReference type="Pfam" id="PF01936"/>
    </source>
</evidence>
<organism evidence="2">
    <name type="scientific">marine sediment metagenome</name>
    <dbReference type="NCBI Taxonomy" id="412755"/>
    <lineage>
        <taxon>unclassified sequences</taxon>
        <taxon>metagenomes</taxon>
        <taxon>ecological metagenomes</taxon>
    </lineage>
</organism>
<gene>
    <name evidence="2" type="ORF">LCGC14_2046790</name>
</gene>
<dbReference type="PANTHER" id="PTHR35458:SF8">
    <property type="entry name" value="SLR0650 PROTEIN"/>
    <property type="match status" value="1"/>
</dbReference>
<dbReference type="AlphaFoldDB" id="A0A0F9FCV2"/>
<dbReference type="InterPro" id="IPR047140">
    <property type="entry name" value="LabA"/>
</dbReference>
<accession>A0A0F9FCV2</accession>
<dbReference type="Gene3D" id="3.40.50.1010">
    <property type="entry name" value="5'-nuclease"/>
    <property type="match status" value="1"/>
</dbReference>
<dbReference type="Pfam" id="PF01936">
    <property type="entry name" value="NYN"/>
    <property type="match status" value="1"/>
</dbReference>
<name>A0A0F9FCV2_9ZZZZ</name>
<feature type="domain" description="NYN" evidence="1">
    <location>
        <begin position="9"/>
        <end position="144"/>
    </location>
</feature>